<keyword evidence="1" id="KW-1133">Transmembrane helix</keyword>
<keyword evidence="1" id="KW-0472">Membrane</keyword>
<dbReference type="EMBL" id="JAUSWG010000009">
    <property type="protein sequence ID" value="MDQ0557171.1"/>
    <property type="molecule type" value="Genomic_DNA"/>
</dbReference>
<dbReference type="Proteomes" id="UP001232584">
    <property type="component" value="Unassembled WGS sequence"/>
</dbReference>
<keyword evidence="3" id="KW-1185">Reference proteome</keyword>
<evidence type="ECO:0000313" key="2">
    <source>
        <dbReference type="EMBL" id="MDQ0557171.1"/>
    </source>
</evidence>
<evidence type="ECO:0000313" key="3">
    <source>
        <dbReference type="Proteomes" id="UP001232584"/>
    </source>
</evidence>
<name>A0ABU0N222_9FIRM</name>
<sequence>MRLINDKVLESRRKAIDLSKRISKNARKRSRHILNEPIEVKIKKSTAGSYIGVGLIAIGITLHLVKFYSLGENIFILGVLTLGSNLLTLSFLSKKFEKQ</sequence>
<accession>A0ABU0N222</accession>
<protein>
    <submittedName>
        <fullName evidence="2">Uncharacterized protein</fullName>
    </submittedName>
</protein>
<organism evidence="2 3">
    <name type="scientific">Paraclostridium ghonii</name>
    <dbReference type="NCBI Taxonomy" id="29358"/>
    <lineage>
        <taxon>Bacteria</taxon>
        <taxon>Bacillati</taxon>
        <taxon>Bacillota</taxon>
        <taxon>Clostridia</taxon>
        <taxon>Peptostreptococcales</taxon>
        <taxon>Peptostreptococcaceae</taxon>
        <taxon>Paraclostridium</taxon>
    </lineage>
</organism>
<dbReference type="RefSeq" id="WP_307507888.1">
    <property type="nucleotide sequence ID" value="NZ_BAAACE010000012.1"/>
</dbReference>
<feature type="transmembrane region" description="Helical" evidence="1">
    <location>
        <begin position="47"/>
        <end position="68"/>
    </location>
</feature>
<proteinExistence type="predicted"/>
<comment type="caution">
    <text evidence="2">The sequence shown here is derived from an EMBL/GenBank/DDBJ whole genome shotgun (WGS) entry which is preliminary data.</text>
</comment>
<keyword evidence="1" id="KW-0812">Transmembrane</keyword>
<reference evidence="2 3" key="1">
    <citation type="submission" date="2023-07" db="EMBL/GenBank/DDBJ databases">
        <title>Genomic Encyclopedia of Type Strains, Phase IV (KMG-IV): sequencing the most valuable type-strain genomes for metagenomic binning, comparative biology and taxonomic classification.</title>
        <authorList>
            <person name="Goeker M."/>
        </authorList>
    </citation>
    <scope>NUCLEOTIDE SEQUENCE [LARGE SCALE GENOMIC DNA]</scope>
    <source>
        <strain evidence="2 3">DSM 15049</strain>
    </source>
</reference>
<evidence type="ECO:0000256" key="1">
    <source>
        <dbReference type="SAM" id="Phobius"/>
    </source>
</evidence>
<feature type="transmembrane region" description="Helical" evidence="1">
    <location>
        <begin position="74"/>
        <end position="92"/>
    </location>
</feature>
<gene>
    <name evidence="2" type="ORF">QOZ92_002289</name>
</gene>